<dbReference type="eggNOG" id="COG1495">
    <property type="taxonomic scope" value="Bacteria"/>
</dbReference>
<keyword evidence="10" id="KW-0143">Chaperone</keyword>
<evidence type="ECO:0000256" key="11">
    <source>
        <dbReference type="ARBA" id="ARBA00023284"/>
    </source>
</evidence>
<evidence type="ECO:0000256" key="2">
    <source>
        <dbReference type="ARBA" id="ARBA00007602"/>
    </source>
</evidence>
<dbReference type="InterPro" id="IPR012187">
    <property type="entry name" value="Disulphide_bond_form_BdbC"/>
</dbReference>
<keyword evidence="9" id="KW-1015">Disulfide bond</keyword>
<evidence type="ECO:0000256" key="1">
    <source>
        <dbReference type="ARBA" id="ARBA00004141"/>
    </source>
</evidence>
<dbReference type="RefSeq" id="WP_012227990.1">
    <property type="nucleotide sequence ID" value="NZ_HG422565.1"/>
</dbReference>
<feature type="transmembrane region" description="Helical" evidence="13">
    <location>
        <begin position="49"/>
        <end position="73"/>
    </location>
</feature>
<dbReference type="Proteomes" id="UP000018291">
    <property type="component" value="Unassembled WGS sequence"/>
</dbReference>
<evidence type="ECO:0000256" key="6">
    <source>
        <dbReference type="ARBA" id="ARBA00022989"/>
    </source>
</evidence>
<keyword evidence="5" id="KW-0249">Electron transport</keyword>
<dbReference type="GO" id="GO:0006457">
    <property type="term" value="P:protein folding"/>
    <property type="evidence" value="ECO:0007669"/>
    <property type="project" value="InterPro"/>
</dbReference>
<dbReference type="PANTHER" id="PTHR43469">
    <property type="entry name" value="DISULFIDE FORMATION PROTEIN-RELATED"/>
    <property type="match status" value="1"/>
</dbReference>
<dbReference type="Gene3D" id="1.20.1550.10">
    <property type="entry name" value="DsbB-like"/>
    <property type="match status" value="1"/>
</dbReference>
<comment type="similarity">
    <text evidence="2">Belongs to the DsbB family. BdbC subfamily.</text>
</comment>
<comment type="subcellular location">
    <subcellularLocation>
        <location evidence="1">Membrane</location>
        <topology evidence="1">Multi-pass membrane protein</topology>
    </subcellularLocation>
</comment>
<evidence type="ECO:0000256" key="3">
    <source>
        <dbReference type="ARBA" id="ARBA00022448"/>
    </source>
</evidence>
<feature type="transmembrane region" description="Helical" evidence="13">
    <location>
        <begin position="79"/>
        <end position="98"/>
    </location>
</feature>
<evidence type="ECO:0000313" key="15">
    <source>
        <dbReference type="Proteomes" id="UP000018291"/>
    </source>
</evidence>
<comment type="caution">
    <text evidence="14">The sequence shown here is derived from an EMBL/GenBank/DDBJ whole genome shotgun (WGS) entry which is preliminary data.</text>
</comment>
<dbReference type="InterPro" id="IPR023380">
    <property type="entry name" value="DsbB-like_sf"/>
</dbReference>
<feature type="transmembrane region" description="Helical" evidence="13">
    <location>
        <begin position="152"/>
        <end position="172"/>
    </location>
</feature>
<organism evidence="14 15">
    <name type="scientific">Candidatus Neomicrothrix parvicella RN1</name>
    <dbReference type="NCBI Taxonomy" id="1229780"/>
    <lineage>
        <taxon>Bacteria</taxon>
        <taxon>Bacillati</taxon>
        <taxon>Actinomycetota</taxon>
        <taxon>Acidimicrobiia</taxon>
        <taxon>Acidimicrobiales</taxon>
        <taxon>Microthrixaceae</taxon>
        <taxon>Candidatus Neomicrothrix</taxon>
    </lineage>
</organism>
<feature type="transmembrane region" description="Helical" evidence="13">
    <location>
        <begin position="105"/>
        <end position="123"/>
    </location>
</feature>
<gene>
    <name evidence="14" type="ORF">BN381_350094</name>
</gene>
<evidence type="ECO:0000256" key="4">
    <source>
        <dbReference type="ARBA" id="ARBA00022692"/>
    </source>
</evidence>
<evidence type="ECO:0000256" key="9">
    <source>
        <dbReference type="ARBA" id="ARBA00023157"/>
    </source>
</evidence>
<evidence type="ECO:0000256" key="10">
    <source>
        <dbReference type="ARBA" id="ARBA00023186"/>
    </source>
</evidence>
<dbReference type="AlphaFoldDB" id="R4Z012"/>
<evidence type="ECO:0000256" key="13">
    <source>
        <dbReference type="SAM" id="Phobius"/>
    </source>
</evidence>
<keyword evidence="8 13" id="KW-0472">Membrane</keyword>
<name>R4Z012_9ACTN</name>
<evidence type="ECO:0008006" key="16">
    <source>
        <dbReference type="Google" id="ProtNLM"/>
    </source>
</evidence>
<keyword evidence="15" id="KW-1185">Reference proteome</keyword>
<dbReference type="GO" id="GO:0015035">
    <property type="term" value="F:protein-disulfide reductase activity"/>
    <property type="evidence" value="ECO:0007669"/>
    <property type="project" value="InterPro"/>
</dbReference>
<dbReference type="STRING" id="1229780.BN381_350094"/>
<evidence type="ECO:0000256" key="8">
    <source>
        <dbReference type="ARBA" id="ARBA00023136"/>
    </source>
</evidence>
<dbReference type="Pfam" id="PF02600">
    <property type="entry name" value="DsbB"/>
    <property type="match status" value="1"/>
</dbReference>
<dbReference type="GO" id="GO:0016020">
    <property type="term" value="C:membrane"/>
    <property type="evidence" value="ECO:0007669"/>
    <property type="project" value="UniProtKB-SubCell"/>
</dbReference>
<feature type="region of interest" description="Disordered" evidence="12">
    <location>
        <begin position="177"/>
        <end position="197"/>
    </location>
</feature>
<dbReference type="InterPro" id="IPR003752">
    <property type="entry name" value="DiS_bond_form_DsbB/BdbC"/>
</dbReference>
<evidence type="ECO:0000256" key="5">
    <source>
        <dbReference type="ARBA" id="ARBA00022982"/>
    </source>
</evidence>
<keyword evidence="3" id="KW-0813">Transport</keyword>
<keyword evidence="6 13" id="KW-1133">Transmembrane helix</keyword>
<dbReference type="HOGENOM" id="CLU_128688_0_0_11"/>
<dbReference type="PANTHER" id="PTHR43469:SF1">
    <property type="entry name" value="SPBETA PROPHAGE-DERIVED DISULFIDE BOND FORMATION PROTEIN B"/>
    <property type="match status" value="1"/>
</dbReference>
<dbReference type="SUPFAM" id="SSF158442">
    <property type="entry name" value="DsbB-like"/>
    <property type="match status" value="1"/>
</dbReference>
<keyword evidence="4 13" id="KW-0812">Transmembrane</keyword>
<accession>R4Z012</accession>
<dbReference type="EMBL" id="CANL01000029">
    <property type="protein sequence ID" value="CCM64234.1"/>
    <property type="molecule type" value="Genomic_DNA"/>
</dbReference>
<dbReference type="OrthoDB" id="158402at2"/>
<evidence type="ECO:0000256" key="7">
    <source>
        <dbReference type="ARBA" id="ARBA00023002"/>
    </source>
</evidence>
<feature type="compositionally biased region" description="Polar residues" evidence="12">
    <location>
        <begin position="180"/>
        <end position="190"/>
    </location>
</feature>
<evidence type="ECO:0000256" key="12">
    <source>
        <dbReference type="SAM" id="MobiDB-lite"/>
    </source>
</evidence>
<sequence>MNQDVLNTFYALLTVAGQLGLVLCGALWLLRGRTPWWSQLRQSVAPAALWLATLVAAVAVFGSLQLSLGAGYTPCTMCWYQRIAIYPLVVVCGVAALRRDSAVRFTVWPLAAIGAGISTWHYIHERVPETVGGSCDPTAPCSILWIWKLHYISIPMMAFTTMALIATLVAMAPRSEHAEATSSDTQTSPATPRGSHE</sequence>
<keyword evidence="11" id="KW-0676">Redox-active center</keyword>
<evidence type="ECO:0000313" key="14">
    <source>
        <dbReference type="EMBL" id="CCM64234.1"/>
    </source>
</evidence>
<keyword evidence="7" id="KW-0560">Oxidoreductase</keyword>
<feature type="transmembrane region" description="Helical" evidence="13">
    <location>
        <begin position="6"/>
        <end position="29"/>
    </location>
</feature>
<proteinExistence type="inferred from homology"/>
<reference evidence="14 15" key="1">
    <citation type="journal article" date="2013" name="ISME J.">
        <title>Metabolic model for the filamentous 'Candidatus Microthrix parvicella' based on genomic and metagenomic analyses.</title>
        <authorList>
            <person name="Jon McIlroy S."/>
            <person name="Kristiansen R."/>
            <person name="Albertsen M."/>
            <person name="Michael Karst S."/>
            <person name="Rossetti S."/>
            <person name="Lund Nielsen J."/>
            <person name="Tandoi V."/>
            <person name="James Seviour R."/>
            <person name="Nielsen P.H."/>
        </authorList>
    </citation>
    <scope>NUCLEOTIDE SEQUENCE [LARGE SCALE GENOMIC DNA]</scope>
    <source>
        <strain evidence="14 15">RN1</strain>
    </source>
</reference>
<protein>
    <recommendedName>
        <fullName evidence="16">Disulfide bond formation protein B</fullName>
    </recommendedName>
</protein>